<evidence type="ECO:0000256" key="9">
    <source>
        <dbReference type="ARBA" id="ARBA00023065"/>
    </source>
</evidence>
<reference evidence="17 18" key="1">
    <citation type="submission" date="2015-09" db="EMBL/GenBank/DDBJ databases">
        <title>Genome sequence of Oxobacter pfennigii DSM 3222.</title>
        <authorList>
            <person name="Poehlein A."/>
            <person name="Bengelsdorf F.R."/>
            <person name="Schiel-Bengelsdorf B."/>
            <person name="Duerre P."/>
            <person name="Daniel R."/>
        </authorList>
    </citation>
    <scope>NUCLEOTIDE SEQUENCE [LARGE SCALE GENOMIC DNA]</scope>
    <source>
        <strain evidence="17 18">DSM 3222</strain>
    </source>
</reference>
<evidence type="ECO:0000256" key="6">
    <source>
        <dbReference type="ARBA" id="ARBA00022741"/>
    </source>
</evidence>
<keyword evidence="7 17" id="KW-0067">ATP-binding</keyword>
<evidence type="ECO:0000256" key="3">
    <source>
        <dbReference type="ARBA" id="ARBA00022448"/>
    </source>
</evidence>
<evidence type="ECO:0000256" key="8">
    <source>
        <dbReference type="ARBA" id="ARBA00022967"/>
    </source>
</evidence>
<evidence type="ECO:0000256" key="5">
    <source>
        <dbReference type="ARBA" id="ARBA00022596"/>
    </source>
</evidence>
<dbReference type="PANTHER" id="PTHR43297">
    <property type="entry name" value="OLIGOPEPTIDE TRANSPORT ATP-BINDING PROTEIN APPD"/>
    <property type="match status" value="1"/>
</dbReference>
<protein>
    <recommendedName>
        <fullName evidence="14">Nickel import system ATP-binding protein NikD</fullName>
        <ecNumber evidence="13">7.2.2.11</ecNumber>
    </recommendedName>
</protein>
<keyword evidence="4" id="KW-1003">Cell membrane</keyword>
<evidence type="ECO:0000256" key="2">
    <source>
        <dbReference type="ARBA" id="ARBA00005417"/>
    </source>
</evidence>
<evidence type="ECO:0000256" key="10">
    <source>
        <dbReference type="ARBA" id="ARBA00023112"/>
    </source>
</evidence>
<accession>A0A0P8WDC9</accession>
<dbReference type="InterPro" id="IPR013563">
    <property type="entry name" value="Oligopep_ABC_C"/>
</dbReference>
<keyword evidence="6" id="KW-0547">Nucleotide-binding</keyword>
<dbReference type="SUPFAM" id="SSF52540">
    <property type="entry name" value="P-loop containing nucleoside triphosphate hydrolases"/>
    <property type="match status" value="1"/>
</dbReference>
<dbReference type="GO" id="GO:0015413">
    <property type="term" value="F:ABC-type nickel transporter activity"/>
    <property type="evidence" value="ECO:0007669"/>
    <property type="project" value="UniProtKB-EC"/>
</dbReference>
<dbReference type="PATRIC" id="fig|36849.3.peg.408"/>
<evidence type="ECO:0000256" key="15">
    <source>
        <dbReference type="ARBA" id="ARBA00048610"/>
    </source>
</evidence>
<dbReference type="SMART" id="SM00382">
    <property type="entry name" value="AAA"/>
    <property type="match status" value="1"/>
</dbReference>
<dbReference type="InterPro" id="IPR003593">
    <property type="entry name" value="AAA+_ATPase"/>
</dbReference>
<keyword evidence="8" id="KW-1278">Translocase</keyword>
<gene>
    <name evidence="17" type="primary">oppD_1</name>
    <name evidence="17" type="ORF">OXPF_03770</name>
</gene>
<dbReference type="OrthoDB" id="9806285at2"/>
<dbReference type="Proteomes" id="UP000050326">
    <property type="component" value="Unassembled WGS sequence"/>
</dbReference>
<dbReference type="GO" id="GO:0016887">
    <property type="term" value="F:ATP hydrolysis activity"/>
    <property type="evidence" value="ECO:0007669"/>
    <property type="project" value="InterPro"/>
</dbReference>
<feature type="domain" description="ABC transporter" evidence="16">
    <location>
        <begin position="8"/>
        <end position="246"/>
    </location>
</feature>
<comment type="subunit">
    <text evidence="12">The complex is composed of two ATP-binding proteins (NikD and NikE), two transmembrane proteins (NikB and NikC) and a solute-binding protein (NikA).</text>
</comment>
<dbReference type="InterPro" id="IPR017871">
    <property type="entry name" value="ABC_transporter-like_CS"/>
</dbReference>
<dbReference type="GO" id="GO:0015833">
    <property type="term" value="P:peptide transport"/>
    <property type="evidence" value="ECO:0007669"/>
    <property type="project" value="InterPro"/>
</dbReference>
<evidence type="ECO:0000256" key="12">
    <source>
        <dbReference type="ARBA" id="ARBA00038669"/>
    </source>
</evidence>
<dbReference type="GO" id="GO:0005886">
    <property type="term" value="C:plasma membrane"/>
    <property type="evidence" value="ECO:0007669"/>
    <property type="project" value="UniProtKB-SubCell"/>
</dbReference>
<keyword evidence="9" id="KW-0406">Ion transport</keyword>
<dbReference type="Pfam" id="PF00005">
    <property type="entry name" value="ABC_tran"/>
    <property type="match status" value="1"/>
</dbReference>
<evidence type="ECO:0000256" key="4">
    <source>
        <dbReference type="ARBA" id="ARBA00022475"/>
    </source>
</evidence>
<dbReference type="InterPro" id="IPR027417">
    <property type="entry name" value="P-loop_NTPase"/>
</dbReference>
<dbReference type="STRING" id="36849.OXPF_03770"/>
<dbReference type="InterPro" id="IPR050388">
    <property type="entry name" value="ABC_Ni/Peptide_Import"/>
</dbReference>
<keyword evidence="5" id="KW-0533">Nickel</keyword>
<proteinExistence type="inferred from homology"/>
<evidence type="ECO:0000313" key="18">
    <source>
        <dbReference type="Proteomes" id="UP000050326"/>
    </source>
</evidence>
<dbReference type="Pfam" id="PF08352">
    <property type="entry name" value="oligo_HPY"/>
    <property type="match status" value="1"/>
</dbReference>
<keyword evidence="3" id="KW-0813">Transport</keyword>
<dbReference type="InterPro" id="IPR003439">
    <property type="entry name" value="ABC_transporter-like_ATP-bd"/>
</dbReference>
<comment type="similarity">
    <text evidence="2">Belongs to the ABC transporter superfamily.</text>
</comment>
<dbReference type="NCBIfam" id="TIGR01727">
    <property type="entry name" value="oligo_HPY"/>
    <property type="match status" value="1"/>
</dbReference>
<evidence type="ECO:0000256" key="1">
    <source>
        <dbReference type="ARBA" id="ARBA00004202"/>
    </source>
</evidence>
<dbReference type="Gene3D" id="3.40.50.300">
    <property type="entry name" value="P-loop containing nucleotide triphosphate hydrolases"/>
    <property type="match status" value="1"/>
</dbReference>
<organism evidence="17 18">
    <name type="scientific">Oxobacter pfennigii</name>
    <dbReference type="NCBI Taxonomy" id="36849"/>
    <lineage>
        <taxon>Bacteria</taxon>
        <taxon>Bacillati</taxon>
        <taxon>Bacillota</taxon>
        <taxon>Clostridia</taxon>
        <taxon>Eubacteriales</taxon>
        <taxon>Clostridiaceae</taxon>
        <taxon>Oxobacter</taxon>
    </lineage>
</organism>
<dbReference type="RefSeq" id="WP_054873526.1">
    <property type="nucleotide sequence ID" value="NZ_LKET01000016.1"/>
</dbReference>
<sequence length="307" mass="33309">MTDKKTVLEVKNLSVSFKMYDKGLEQKDLEVITNLNISVKEGEVLAIAGSSGSGKSLLAHAVLGILPNNAKVAGEMLYCGKPLTSNLQKKLRGKELALVPQSVEYLDPLMRVGKQVAGVDGSIDKQREVFKKYNLSEAVERLFPFQLSGGMARRVLVSTAVIGNAKLIIADEPTPGLSKEMAKMAMSHFRELADEGCAVLLITHDIDLALSYADRIAVFYAGTTVEVASVEDFAKGPDALRHPYTKALWEAIPQNGFKPIKGIQPYAGALPDGCLFGPRCLMKTEACEKKIPMRELRGGEVCCIHAT</sequence>
<dbReference type="PROSITE" id="PS00211">
    <property type="entry name" value="ABC_TRANSPORTER_1"/>
    <property type="match status" value="1"/>
</dbReference>
<dbReference type="PANTHER" id="PTHR43297:SF13">
    <property type="entry name" value="NICKEL ABC TRANSPORTER, ATP-BINDING PROTEIN"/>
    <property type="match status" value="1"/>
</dbReference>
<keyword evidence="10" id="KW-0921">Nickel transport</keyword>
<comment type="caution">
    <text evidence="17">The sequence shown here is derived from an EMBL/GenBank/DDBJ whole genome shotgun (WGS) entry which is preliminary data.</text>
</comment>
<name>A0A0P8WDC9_9CLOT</name>
<evidence type="ECO:0000256" key="14">
    <source>
        <dbReference type="ARBA" id="ARBA00044143"/>
    </source>
</evidence>
<evidence type="ECO:0000313" key="17">
    <source>
        <dbReference type="EMBL" id="KPU45909.1"/>
    </source>
</evidence>
<keyword evidence="11" id="KW-0472">Membrane</keyword>
<dbReference type="EC" id="7.2.2.11" evidence="13"/>
<evidence type="ECO:0000256" key="11">
    <source>
        <dbReference type="ARBA" id="ARBA00023136"/>
    </source>
</evidence>
<evidence type="ECO:0000256" key="13">
    <source>
        <dbReference type="ARBA" id="ARBA00039098"/>
    </source>
</evidence>
<evidence type="ECO:0000256" key="7">
    <source>
        <dbReference type="ARBA" id="ARBA00022840"/>
    </source>
</evidence>
<comment type="subcellular location">
    <subcellularLocation>
        <location evidence="1">Cell membrane</location>
        <topology evidence="1">Peripheral membrane protein</topology>
    </subcellularLocation>
</comment>
<dbReference type="PROSITE" id="PS50893">
    <property type="entry name" value="ABC_TRANSPORTER_2"/>
    <property type="match status" value="1"/>
</dbReference>
<dbReference type="EMBL" id="LKET01000016">
    <property type="protein sequence ID" value="KPU45909.1"/>
    <property type="molecule type" value="Genomic_DNA"/>
</dbReference>
<dbReference type="GO" id="GO:0005524">
    <property type="term" value="F:ATP binding"/>
    <property type="evidence" value="ECO:0007669"/>
    <property type="project" value="UniProtKB-KW"/>
</dbReference>
<comment type="catalytic activity">
    <reaction evidence="15">
        <text>Ni(2+)(out) + ATP + H2O = Ni(2+)(in) + ADP + phosphate + H(+)</text>
        <dbReference type="Rhea" id="RHEA:15557"/>
        <dbReference type="ChEBI" id="CHEBI:15377"/>
        <dbReference type="ChEBI" id="CHEBI:15378"/>
        <dbReference type="ChEBI" id="CHEBI:30616"/>
        <dbReference type="ChEBI" id="CHEBI:43474"/>
        <dbReference type="ChEBI" id="CHEBI:49786"/>
        <dbReference type="ChEBI" id="CHEBI:456216"/>
        <dbReference type="EC" id="7.2.2.11"/>
    </reaction>
    <physiologicalReaction direction="left-to-right" evidence="15">
        <dbReference type="Rhea" id="RHEA:15558"/>
    </physiologicalReaction>
</comment>
<keyword evidence="18" id="KW-1185">Reference proteome</keyword>
<dbReference type="AlphaFoldDB" id="A0A0P8WDC9"/>
<evidence type="ECO:0000259" key="16">
    <source>
        <dbReference type="PROSITE" id="PS50893"/>
    </source>
</evidence>